<keyword evidence="7" id="KW-1185">Reference proteome</keyword>
<dbReference type="GO" id="GO:0016020">
    <property type="term" value="C:membrane"/>
    <property type="evidence" value="ECO:0007669"/>
    <property type="project" value="UniProtKB-SubCell"/>
</dbReference>
<protein>
    <submittedName>
        <fullName evidence="6">Uncharacterized protein</fullName>
    </submittedName>
</protein>
<dbReference type="Pfam" id="PF09799">
    <property type="entry name" value="Transmemb_17"/>
    <property type="match status" value="1"/>
</dbReference>
<accession>A0A9P0LWQ1</accession>
<evidence type="ECO:0000256" key="2">
    <source>
        <dbReference type="ARBA" id="ARBA00022692"/>
    </source>
</evidence>
<keyword evidence="3 5" id="KW-1133">Transmembrane helix</keyword>
<reference evidence="6" key="1">
    <citation type="submission" date="2022-03" db="EMBL/GenBank/DDBJ databases">
        <authorList>
            <person name="Sayadi A."/>
        </authorList>
    </citation>
    <scope>NUCLEOTIDE SEQUENCE</scope>
</reference>
<dbReference type="AlphaFoldDB" id="A0A9P0LWQ1"/>
<dbReference type="OrthoDB" id="262535at2759"/>
<organism evidence="6 7">
    <name type="scientific">Acanthoscelides obtectus</name>
    <name type="common">Bean weevil</name>
    <name type="synonym">Bruchus obtectus</name>
    <dbReference type="NCBI Taxonomy" id="200917"/>
    <lineage>
        <taxon>Eukaryota</taxon>
        <taxon>Metazoa</taxon>
        <taxon>Ecdysozoa</taxon>
        <taxon>Arthropoda</taxon>
        <taxon>Hexapoda</taxon>
        <taxon>Insecta</taxon>
        <taxon>Pterygota</taxon>
        <taxon>Neoptera</taxon>
        <taxon>Endopterygota</taxon>
        <taxon>Coleoptera</taxon>
        <taxon>Polyphaga</taxon>
        <taxon>Cucujiformia</taxon>
        <taxon>Chrysomeloidea</taxon>
        <taxon>Chrysomelidae</taxon>
        <taxon>Bruchinae</taxon>
        <taxon>Bruchini</taxon>
        <taxon>Acanthoscelides</taxon>
    </lineage>
</organism>
<evidence type="ECO:0000313" key="6">
    <source>
        <dbReference type="EMBL" id="CAH2000452.1"/>
    </source>
</evidence>
<proteinExistence type="predicted"/>
<feature type="transmembrane region" description="Helical" evidence="5">
    <location>
        <begin position="116"/>
        <end position="137"/>
    </location>
</feature>
<dbReference type="Proteomes" id="UP001152888">
    <property type="component" value="Unassembled WGS sequence"/>
</dbReference>
<dbReference type="InterPro" id="IPR019184">
    <property type="entry name" value="Uncharacterised_TM-17"/>
</dbReference>
<name>A0A9P0LWQ1_ACAOB</name>
<evidence type="ECO:0000313" key="7">
    <source>
        <dbReference type="Proteomes" id="UP001152888"/>
    </source>
</evidence>
<evidence type="ECO:0000256" key="4">
    <source>
        <dbReference type="ARBA" id="ARBA00023136"/>
    </source>
</evidence>
<comment type="caution">
    <text evidence="6">The sequence shown here is derived from an EMBL/GenBank/DDBJ whole genome shotgun (WGS) entry which is preliminary data.</text>
</comment>
<keyword evidence="4 5" id="KW-0472">Membrane</keyword>
<keyword evidence="2 5" id="KW-0812">Transmembrane</keyword>
<evidence type="ECO:0000256" key="3">
    <source>
        <dbReference type="ARBA" id="ARBA00022989"/>
    </source>
</evidence>
<dbReference type="EMBL" id="CAKOFQ010007408">
    <property type="protein sequence ID" value="CAH2000452.1"/>
    <property type="molecule type" value="Genomic_DNA"/>
</dbReference>
<comment type="subcellular location">
    <subcellularLocation>
        <location evidence="1">Membrane</location>
        <topology evidence="1">Multi-pass membrane protein</topology>
    </subcellularLocation>
</comment>
<evidence type="ECO:0000256" key="5">
    <source>
        <dbReference type="SAM" id="Phobius"/>
    </source>
</evidence>
<sequence length="160" mass="18321">MKNRIRNAIRNIPRAEVQAAVLSTHEKFQEFIERDGQADTKMDVDTELMFECLIYLNAFYFPVFGICETIMTAAKYNSIVDTPDIVQDAAVAFTKLSAELIKMVIYKRFKNVRRKITTAIVVFFTFVTFAALIYQLFLQKPIMSEGAHSGQPRTLTKHAN</sequence>
<evidence type="ECO:0000256" key="1">
    <source>
        <dbReference type="ARBA" id="ARBA00004141"/>
    </source>
</evidence>
<gene>
    <name evidence="6" type="ORF">ACAOBT_LOCUS25574</name>
</gene>